<name>A0ABP9EDY8_9GAMM</name>
<protein>
    <recommendedName>
        <fullName evidence="3">PAS domain-containing protein</fullName>
    </recommendedName>
</protein>
<dbReference type="RefSeq" id="WP_345333501.1">
    <property type="nucleotide sequence ID" value="NZ_BAABJZ010000008.1"/>
</dbReference>
<sequence length="64" mass="7035">MDLDPAFYRGMIDTMVDNVTVLNNNGDIVLVNHSWSQFSSENNGPEPGEWLGQNYLAACEDSAA</sequence>
<gene>
    <name evidence="1" type="ORF">GCM10023333_07200</name>
</gene>
<keyword evidence="2" id="KW-1185">Reference proteome</keyword>
<reference evidence="2" key="1">
    <citation type="journal article" date="2019" name="Int. J. Syst. Evol. Microbiol.">
        <title>The Global Catalogue of Microorganisms (GCM) 10K type strain sequencing project: providing services to taxonomists for standard genome sequencing and annotation.</title>
        <authorList>
            <consortium name="The Broad Institute Genomics Platform"/>
            <consortium name="The Broad Institute Genome Sequencing Center for Infectious Disease"/>
            <person name="Wu L."/>
            <person name="Ma J."/>
        </authorList>
    </citation>
    <scope>NUCLEOTIDE SEQUENCE [LARGE SCALE GENOMIC DNA]</scope>
    <source>
        <strain evidence="2">JCM 18401</strain>
    </source>
</reference>
<evidence type="ECO:0000313" key="2">
    <source>
        <dbReference type="Proteomes" id="UP001499988"/>
    </source>
</evidence>
<dbReference type="EMBL" id="BAABJZ010000008">
    <property type="protein sequence ID" value="GAA4876493.1"/>
    <property type="molecule type" value="Genomic_DNA"/>
</dbReference>
<dbReference type="Proteomes" id="UP001499988">
    <property type="component" value="Unassembled WGS sequence"/>
</dbReference>
<comment type="caution">
    <text evidence="1">The sequence shown here is derived from an EMBL/GenBank/DDBJ whole genome shotgun (WGS) entry which is preliminary data.</text>
</comment>
<organism evidence="1 2">
    <name type="scientific">Ferrimonas pelagia</name>
    <dbReference type="NCBI Taxonomy" id="1177826"/>
    <lineage>
        <taxon>Bacteria</taxon>
        <taxon>Pseudomonadati</taxon>
        <taxon>Pseudomonadota</taxon>
        <taxon>Gammaproteobacteria</taxon>
        <taxon>Alteromonadales</taxon>
        <taxon>Ferrimonadaceae</taxon>
        <taxon>Ferrimonas</taxon>
    </lineage>
</organism>
<evidence type="ECO:0008006" key="3">
    <source>
        <dbReference type="Google" id="ProtNLM"/>
    </source>
</evidence>
<accession>A0ABP9EDY8</accession>
<evidence type="ECO:0000313" key="1">
    <source>
        <dbReference type="EMBL" id="GAA4876493.1"/>
    </source>
</evidence>
<proteinExistence type="predicted"/>